<evidence type="ECO:0000313" key="4">
    <source>
        <dbReference type="EMBL" id="VFR92434.1"/>
    </source>
</evidence>
<dbReference type="EMBL" id="CAADIZ010000030">
    <property type="protein sequence ID" value="VFS24951.1"/>
    <property type="molecule type" value="Genomic_DNA"/>
</dbReference>
<accession>A0A484NT76</accession>
<evidence type="ECO:0000313" key="3">
    <source>
        <dbReference type="EMBL" id="VFR65195.1"/>
    </source>
</evidence>
<gene>
    <name evidence="1" type="ORF">AMP9_2493</name>
    <name evidence="2" type="ORF">BRI6_2639</name>
    <name evidence="3" type="ORF">BRI9_2695</name>
    <name evidence="4" type="ORF">IVO3_2694</name>
    <name evidence="5" type="ORF">RAN7_2667</name>
</gene>
<reference evidence="1" key="1">
    <citation type="submission" date="2019-03" db="EMBL/GenBank/DDBJ databases">
        <authorList>
            <person name="Danneels B."/>
        </authorList>
    </citation>
    <scope>NUCLEOTIDE SEQUENCE</scope>
</reference>
<evidence type="ECO:0000313" key="5">
    <source>
        <dbReference type="EMBL" id="VFS24951.1"/>
    </source>
</evidence>
<name>A0A484NT76_9ZZZZ</name>
<dbReference type="EMBL" id="CAADHY010000006">
    <property type="protein sequence ID" value="VFR16778.1"/>
    <property type="molecule type" value="Genomic_DNA"/>
</dbReference>
<proteinExistence type="predicted"/>
<dbReference type="EMBL" id="CAADIP010000031">
    <property type="protein sequence ID" value="VFR92434.1"/>
    <property type="molecule type" value="Genomic_DNA"/>
</dbReference>
<organism evidence="1">
    <name type="scientific">plant metagenome</name>
    <dbReference type="NCBI Taxonomy" id="1297885"/>
    <lineage>
        <taxon>unclassified sequences</taxon>
        <taxon>metagenomes</taxon>
        <taxon>organismal metagenomes</taxon>
    </lineage>
</organism>
<dbReference type="EMBL" id="CAADII010000007">
    <property type="protein sequence ID" value="VFR53096.1"/>
    <property type="molecule type" value="Genomic_DNA"/>
</dbReference>
<dbReference type="AlphaFoldDB" id="A0A484NT76"/>
<evidence type="ECO:0000313" key="1">
    <source>
        <dbReference type="EMBL" id="VFR16778.1"/>
    </source>
</evidence>
<protein>
    <submittedName>
        <fullName evidence="1">Uncharacterized protein</fullName>
    </submittedName>
</protein>
<sequence>MTSRMGFVGYVWAMAVLDSANAEAVAKVMASFMMEPLV</sequence>
<evidence type="ECO:0000313" key="2">
    <source>
        <dbReference type="EMBL" id="VFR53096.1"/>
    </source>
</evidence>
<dbReference type="EMBL" id="CAADIK010000012">
    <property type="protein sequence ID" value="VFR65195.1"/>
    <property type="molecule type" value="Genomic_DNA"/>
</dbReference>